<name>A0AAV1CDK0_OLDCO</name>
<evidence type="ECO:0000313" key="2">
    <source>
        <dbReference type="EMBL" id="CAI9093000.1"/>
    </source>
</evidence>
<evidence type="ECO:0000313" key="3">
    <source>
        <dbReference type="Proteomes" id="UP001161247"/>
    </source>
</evidence>
<keyword evidence="3" id="KW-1185">Reference proteome</keyword>
<sequence length="59" mass="6784">MSVASQPPANTDAELRWREQHTPEKSELRNTAESKTFWEEINDQLKTLATAIDQLTNNK</sequence>
<reference evidence="2" key="1">
    <citation type="submission" date="2023-03" db="EMBL/GenBank/DDBJ databases">
        <authorList>
            <person name="Julca I."/>
        </authorList>
    </citation>
    <scope>NUCLEOTIDE SEQUENCE</scope>
</reference>
<protein>
    <submittedName>
        <fullName evidence="2">OLC1v1028395C1</fullName>
    </submittedName>
</protein>
<proteinExistence type="predicted"/>
<feature type="region of interest" description="Disordered" evidence="1">
    <location>
        <begin position="1"/>
        <end position="33"/>
    </location>
</feature>
<feature type="compositionally biased region" description="Basic and acidic residues" evidence="1">
    <location>
        <begin position="13"/>
        <end position="33"/>
    </location>
</feature>
<organism evidence="2 3">
    <name type="scientific">Oldenlandia corymbosa var. corymbosa</name>
    <dbReference type="NCBI Taxonomy" id="529605"/>
    <lineage>
        <taxon>Eukaryota</taxon>
        <taxon>Viridiplantae</taxon>
        <taxon>Streptophyta</taxon>
        <taxon>Embryophyta</taxon>
        <taxon>Tracheophyta</taxon>
        <taxon>Spermatophyta</taxon>
        <taxon>Magnoliopsida</taxon>
        <taxon>eudicotyledons</taxon>
        <taxon>Gunneridae</taxon>
        <taxon>Pentapetalae</taxon>
        <taxon>asterids</taxon>
        <taxon>lamiids</taxon>
        <taxon>Gentianales</taxon>
        <taxon>Rubiaceae</taxon>
        <taxon>Rubioideae</taxon>
        <taxon>Spermacoceae</taxon>
        <taxon>Hedyotis-Oldenlandia complex</taxon>
        <taxon>Oldenlandia</taxon>
    </lineage>
</organism>
<dbReference type="AlphaFoldDB" id="A0AAV1CDK0"/>
<evidence type="ECO:0000256" key="1">
    <source>
        <dbReference type="SAM" id="MobiDB-lite"/>
    </source>
</evidence>
<dbReference type="Proteomes" id="UP001161247">
    <property type="component" value="Chromosome 2"/>
</dbReference>
<dbReference type="EMBL" id="OX459119">
    <property type="protein sequence ID" value="CAI9093000.1"/>
    <property type="molecule type" value="Genomic_DNA"/>
</dbReference>
<accession>A0AAV1CDK0</accession>
<gene>
    <name evidence="2" type="ORF">OLC1_LOCUS4526</name>
</gene>